<protein>
    <submittedName>
        <fullName evidence="1">Uncharacterized protein</fullName>
    </submittedName>
</protein>
<dbReference type="Proteomes" id="UP000667802">
    <property type="component" value="Unassembled WGS sequence"/>
</dbReference>
<name>A0AAP5M7W3_9CYAN</name>
<dbReference type="RefSeq" id="WP_310833820.1">
    <property type="nucleotide sequence ID" value="NZ_JAALHA020000005.1"/>
</dbReference>
<evidence type="ECO:0000313" key="1">
    <source>
        <dbReference type="EMBL" id="MDR9895520.1"/>
    </source>
</evidence>
<organism evidence="1 2">
    <name type="scientific">Aetokthonos hydrillicola Thurmond2011</name>
    <dbReference type="NCBI Taxonomy" id="2712845"/>
    <lineage>
        <taxon>Bacteria</taxon>
        <taxon>Bacillati</taxon>
        <taxon>Cyanobacteriota</taxon>
        <taxon>Cyanophyceae</taxon>
        <taxon>Nostocales</taxon>
        <taxon>Hapalosiphonaceae</taxon>
        <taxon>Aetokthonos</taxon>
    </lineage>
</organism>
<evidence type="ECO:0000313" key="2">
    <source>
        <dbReference type="Proteomes" id="UP000667802"/>
    </source>
</evidence>
<accession>A0AAP5M7W3</accession>
<reference evidence="2" key="1">
    <citation type="journal article" date="2021" name="Science">
        <title>Hunting the eagle killer: A cyanobacterial neurotoxin causes vacuolar myelinopathy.</title>
        <authorList>
            <person name="Breinlinger S."/>
            <person name="Phillips T.J."/>
            <person name="Haram B.N."/>
            <person name="Mares J."/>
            <person name="Martinez Yerena J.A."/>
            <person name="Hrouzek P."/>
            <person name="Sobotka R."/>
            <person name="Henderson W.M."/>
            <person name="Schmieder P."/>
            <person name="Williams S.M."/>
            <person name="Lauderdale J.D."/>
            <person name="Wilde H.D."/>
            <person name="Gerrin W."/>
            <person name="Kust A."/>
            <person name="Washington J.W."/>
            <person name="Wagner C."/>
            <person name="Geier B."/>
            <person name="Liebeke M."/>
            <person name="Enke H."/>
            <person name="Niedermeyer T.H.J."/>
            <person name="Wilde S.B."/>
        </authorList>
    </citation>
    <scope>NUCLEOTIDE SEQUENCE [LARGE SCALE GENOMIC DNA]</scope>
    <source>
        <strain evidence="2">Thurmond2011</strain>
    </source>
</reference>
<keyword evidence="2" id="KW-1185">Reference proteome</keyword>
<comment type="caution">
    <text evidence="1">The sequence shown here is derived from an EMBL/GenBank/DDBJ whole genome shotgun (WGS) entry which is preliminary data.</text>
</comment>
<gene>
    <name evidence="1" type="ORF">G7B40_013225</name>
</gene>
<proteinExistence type="predicted"/>
<dbReference type="AlphaFoldDB" id="A0AAP5M7W3"/>
<sequence>MKTFKHSNSKICEIDGHDNKQAIIGTELKTNMLREDAIANAIKEELVATTLQDELKEI</sequence>
<dbReference type="EMBL" id="JAALHA020000005">
    <property type="protein sequence ID" value="MDR9895520.1"/>
    <property type="molecule type" value="Genomic_DNA"/>
</dbReference>